<feature type="region of interest" description="Disordered" evidence="2">
    <location>
        <begin position="306"/>
        <end position="327"/>
    </location>
</feature>
<evidence type="ECO:0000256" key="1">
    <source>
        <dbReference type="ARBA" id="ARBA00008433"/>
    </source>
</evidence>
<dbReference type="OrthoDB" id="338854at2759"/>
<proteinExistence type="inferred from homology"/>
<keyword evidence="3" id="KW-1185">Reference proteome</keyword>
<dbReference type="PANTHER" id="PTHR12991">
    <property type="entry name" value="NITROGEN PERMEASE REGULATOR 2/TUMOR SUPPRESSOR CANDIDATE 4"/>
    <property type="match status" value="1"/>
</dbReference>
<gene>
    <name evidence="4" type="ORF">K489DRAFT_306124</name>
</gene>
<dbReference type="GO" id="GO:0005096">
    <property type="term" value="F:GTPase activator activity"/>
    <property type="evidence" value="ECO:0007669"/>
    <property type="project" value="TreeGrafter"/>
</dbReference>
<dbReference type="GO" id="GO:0010508">
    <property type="term" value="P:positive regulation of autophagy"/>
    <property type="evidence" value="ECO:0007669"/>
    <property type="project" value="TreeGrafter"/>
</dbReference>
<reference evidence="4" key="3">
    <citation type="submission" date="2025-08" db="UniProtKB">
        <authorList>
            <consortium name="RefSeq"/>
        </authorList>
    </citation>
    <scope>IDENTIFICATION</scope>
    <source>
        <strain evidence="4">CBS 342.82</strain>
    </source>
</reference>
<dbReference type="Proteomes" id="UP000504637">
    <property type="component" value="Unplaced"/>
</dbReference>
<comment type="similarity">
    <text evidence="1">Belongs to the NPR2 family.</text>
</comment>
<protein>
    <submittedName>
        <fullName evidence="4">Nitrogen permease regulator 2</fullName>
    </submittedName>
</protein>
<dbReference type="InterPro" id="IPR009348">
    <property type="entry name" value="NPR2-like"/>
</dbReference>
<sequence>TMLQAIFYARFHPERGPSIVHQYPDHSIISPNSSDDHPPPILTWADISAYIIPPYDVCNRPLAICTNDVRVIALPVSLEDAKYARNRFTFNIGFVVAEDEPVQPWEQVLRKTSRFLCQLEIEDGLLAVEEHLAGLKWAGEDGYPARRVGIVHDLLRDVFDQLNDYGEACVQLNDFHVLNLRLEGPEDHDRRDDVSTTHNPVRPWHVPLLIRDLPDPSTWTWDLTLRRIHPYMDGVNHIQRISELADVELRLIKRAVREMIHHGRVILLDIFHYQAVYAGASGLVEFIKDVDVQDECCAYVALPQPPPSSTNSNKAPTSAPAVPSAPPPPTRQFVIELYSALQPGVSVADFCLAHHDGNPSKLPLNALLDVRRLITFGVIKGILRRQQKYALAI</sequence>
<evidence type="ECO:0000313" key="3">
    <source>
        <dbReference type="Proteomes" id="UP000504637"/>
    </source>
</evidence>
<evidence type="ECO:0000256" key="2">
    <source>
        <dbReference type="SAM" id="MobiDB-lite"/>
    </source>
</evidence>
<dbReference type="GO" id="GO:1904262">
    <property type="term" value="P:negative regulation of TORC1 signaling"/>
    <property type="evidence" value="ECO:0007669"/>
    <property type="project" value="TreeGrafter"/>
</dbReference>
<dbReference type="GeneID" id="54358359"/>
<dbReference type="GO" id="GO:0005774">
    <property type="term" value="C:vacuolar membrane"/>
    <property type="evidence" value="ECO:0007669"/>
    <property type="project" value="TreeGrafter"/>
</dbReference>
<dbReference type="GO" id="GO:1990130">
    <property type="term" value="C:GATOR1 complex"/>
    <property type="evidence" value="ECO:0007669"/>
    <property type="project" value="TreeGrafter"/>
</dbReference>
<accession>A0A6J3MB30</accession>
<reference evidence="4" key="2">
    <citation type="submission" date="2020-04" db="EMBL/GenBank/DDBJ databases">
        <authorList>
            <consortium name="NCBI Genome Project"/>
        </authorList>
    </citation>
    <scope>NUCLEOTIDE SEQUENCE</scope>
    <source>
        <strain evidence="4">CBS 342.82</strain>
    </source>
</reference>
<reference evidence="4" key="1">
    <citation type="submission" date="2020-01" db="EMBL/GenBank/DDBJ databases">
        <authorList>
            <consortium name="DOE Joint Genome Institute"/>
            <person name="Haridas S."/>
            <person name="Albert R."/>
            <person name="Binder M."/>
            <person name="Bloem J."/>
            <person name="Labutti K."/>
            <person name="Salamov A."/>
            <person name="Andreopoulos B."/>
            <person name="Baker S.E."/>
            <person name="Barry K."/>
            <person name="Bills G."/>
            <person name="Bluhm B.H."/>
            <person name="Cannon C."/>
            <person name="Castanera R."/>
            <person name="Culley D.E."/>
            <person name="Daum C."/>
            <person name="Ezra D."/>
            <person name="Gonzalez J.B."/>
            <person name="Henrissat B."/>
            <person name="Kuo A."/>
            <person name="Liang C."/>
            <person name="Lipzen A."/>
            <person name="Lutzoni F."/>
            <person name="Magnuson J."/>
            <person name="Mondo S."/>
            <person name="Nolan M."/>
            <person name="Ohm R."/>
            <person name="Pangilinan J."/>
            <person name="Park H.-J."/>
            <person name="Ramirez L."/>
            <person name="Alfaro M."/>
            <person name="Sun H."/>
            <person name="Tritt A."/>
            <person name="Yoshinaga Y."/>
            <person name="Zwiers L.-H."/>
            <person name="Turgeon B.G."/>
            <person name="Goodwin S.B."/>
            <person name="Spatafora J.W."/>
            <person name="Crous P.W."/>
            <person name="Grigoriev I.V."/>
        </authorList>
    </citation>
    <scope>NUCLEOTIDE SEQUENCE</scope>
    <source>
        <strain evidence="4">CBS 342.82</strain>
    </source>
</reference>
<organism evidence="4">
    <name type="scientific">Dissoconium aciculare CBS 342.82</name>
    <dbReference type="NCBI Taxonomy" id="1314786"/>
    <lineage>
        <taxon>Eukaryota</taxon>
        <taxon>Fungi</taxon>
        <taxon>Dikarya</taxon>
        <taxon>Ascomycota</taxon>
        <taxon>Pezizomycotina</taxon>
        <taxon>Dothideomycetes</taxon>
        <taxon>Dothideomycetidae</taxon>
        <taxon>Mycosphaerellales</taxon>
        <taxon>Dissoconiaceae</taxon>
        <taxon>Dissoconium</taxon>
    </lineage>
</organism>
<name>A0A6J3MB30_9PEZI</name>
<feature type="non-terminal residue" evidence="4">
    <location>
        <position position="1"/>
    </location>
</feature>
<dbReference type="RefSeq" id="XP_033462099.1">
    <property type="nucleotide sequence ID" value="XM_033600559.1"/>
</dbReference>
<evidence type="ECO:0000313" key="4">
    <source>
        <dbReference type="RefSeq" id="XP_033462099.1"/>
    </source>
</evidence>
<dbReference type="PANTHER" id="PTHR12991:SF10">
    <property type="entry name" value="GATOR COMPLEX PROTEIN NPRL2"/>
    <property type="match status" value="1"/>
</dbReference>
<feature type="non-terminal residue" evidence="4">
    <location>
        <position position="393"/>
    </location>
</feature>
<dbReference type="AlphaFoldDB" id="A0A6J3MB30"/>
<dbReference type="Pfam" id="PF06218">
    <property type="entry name" value="NPR2"/>
    <property type="match status" value="1"/>
</dbReference>